<reference evidence="2" key="1">
    <citation type="submission" date="2017-09" db="EMBL/GenBank/DDBJ databases">
        <title>Depth-based differentiation of microbial function through sediment-hosted aquifers and enrichment of novel symbionts in the deep terrestrial subsurface.</title>
        <authorList>
            <person name="Probst A.J."/>
            <person name="Ladd B."/>
            <person name="Jarett J.K."/>
            <person name="Geller-Mcgrath D.E."/>
            <person name="Sieber C.M.K."/>
            <person name="Emerson J.B."/>
            <person name="Anantharaman K."/>
            <person name="Thomas B.C."/>
            <person name="Malmstrom R."/>
            <person name="Stieglmeier M."/>
            <person name="Klingl A."/>
            <person name="Woyke T."/>
            <person name="Ryan C.M."/>
            <person name="Banfield J.F."/>
        </authorList>
    </citation>
    <scope>NUCLEOTIDE SEQUENCE [LARGE SCALE GENOMIC DNA]</scope>
</reference>
<dbReference type="EMBL" id="PFEU01000017">
    <property type="protein sequence ID" value="PJE76650.1"/>
    <property type="molecule type" value="Genomic_DNA"/>
</dbReference>
<proteinExistence type="predicted"/>
<dbReference type="Proteomes" id="UP000231436">
    <property type="component" value="Unassembled WGS sequence"/>
</dbReference>
<organism evidence="1 2">
    <name type="scientific">Candidatus Uhrbacteria bacterium CG10_big_fil_rev_8_21_14_0_10_48_16</name>
    <dbReference type="NCBI Taxonomy" id="1975038"/>
    <lineage>
        <taxon>Bacteria</taxon>
        <taxon>Candidatus Uhriibacteriota</taxon>
    </lineage>
</organism>
<evidence type="ECO:0000313" key="1">
    <source>
        <dbReference type="EMBL" id="PJE76650.1"/>
    </source>
</evidence>
<comment type="caution">
    <text evidence="1">The sequence shown here is derived from an EMBL/GenBank/DDBJ whole genome shotgun (WGS) entry which is preliminary data.</text>
</comment>
<name>A0A2M8LGS2_9BACT</name>
<protein>
    <submittedName>
        <fullName evidence="1">Uncharacterized protein</fullName>
    </submittedName>
</protein>
<accession>A0A2M8LGS2</accession>
<dbReference type="AlphaFoldDB" id="A0A2M8LGS2"/>
<sequence length="348" mass="39147">MLKRKETAGNFRVPTREEYANVIPIVDTRYTDRGMEEKALSALEAKTIKQVERAVDRFLSSPEIEDLGKFNDHILRAYLKLPARIRETQQGKIFFDKIRRKANEIMAERKRSIDRVNENPYVVQLLDSSVEEMGGNLLTLESSVMQLARFVSSQAQTHPDRVFATGVNIDVRYGVDLVGADVKFDQGTSKLIVDLTLYQAKASRAGLPAHEVRDLPKKYAGQTRAVQEELEFDAEWVQKELLDRRPESGIDIGEEEVFDIVAGELTELASIQEKISGLSAQDRFLAEFRLYRLLMTAVDEFGGDLPAGVKKPEIVIGDIEFRYLVDSTSGTQDLSVAEAEQFGLRATG</sequence>
<evidence type="ECO:0000313" key="2">
    <source>
        <dbReference type="Proteomes" id="UP000231436"/>
    </source>
</evidence>
<gene>
    <name evidence="1" type="ORF">COV05_03650</name>
</gene>